<keyword evidence="2" id="KW-0732">Signal</keyword>
<feature type="transmembrane region" description="Helical" evidence="1">
    <location>
        <begin position="242"/>
        <end position="262"/>
    </location>
</feature>
<sequence length="266" mass="29328">MAACPTAAATTTVAVTFAIFLCANNETLDLHQFIASSVWRGFTIQKQQQQQALKAGAIENATQSNCTSLSKNSCNINNNNSNNTTTAITICIGLQRIFWHFFTTTTTSPIAFTKISGVYKNNKLYSTATGGKHTYLRILTYEERRRTEKARQSVRPPHKSIAIAIKPPDDTGQTTVLGKSFSILAVLLSTHRSHTHLSNVSTFRFIMLADSSSNEKLISLMPCCTFQPVELICPTFQLSARLIADLLFVICALSLPLGRYLLLEKS</sequence>
<dbReference type="Proteomes" id="UP000606786">
    <property type="component" value="Unassembled WGS sequence"/>
</dbReference>
<comment type="caution">
    <text evidence="3">The sequence shown here is derived from an EMBL/GenBank/DDBJ whole genome shotgun (WGS) entry which is preliminary data.</text>
</comment>
<reference evidence="3" key="1">
    <citation type="submission" date="2020-11" db="EMBL/GenBank/DDBJ databases">
        <authorList>
            <person name="Whitehead M."/>
        </authorList>
    </citation>
    <scope>NUCLEOTIDE SEQUENCE</scope>
    <source>
        <strain evidence="3">EGII</strain>
    </source>
</reference>
<accession>A0A811ULP6</accession>
<feature type="signal peptide" evidence="2">
    <location>
        <begin position="1"/>
        <end position="18"/>
    </location>
</feature>
<keyword evidence="1" id="KW-0472">Membrane</keyword>
<gene>
    <name evidence="3" type="ORF">CCAP1982_LOCUS6640</name>
</gene>
<organism evidence="3 4">
    <name type="scientific">Ceratitis capitata</name>
    <name type="common">Mediterranean fruit fly</name>
    <name type="synonym">Tephritis capitata</name>
    <dbReference type="NCBI Taxonomy" id="7213"/>
    <lineage>
        <taxon>Eukaryota</taxon>
        <taxon>Metazoa</taxon>
        <taxon>Ecdysozoa</taxon>
        <taxon>Arthropoda</taxon>
        <taxon>Hexapoda</taxon>
        <taxon>Insecta</taxon>
        <taxon>Pterygota</taxon>
        <taxon>Neoptera</taxon>
        <taxon>Endopterygota</taxon>
        <taxon>Diptera</taxon>
        <taxon>Brachycera</taxon>
        <taxon>Muscomorpha</taxon>
        <taxon>Tephritoidea</taxon>
        <taxon>Tephritidae</taxon>
        <taxon>Ceratitis</taxon>
        <taxon>Ceratitis</taxon>
    </lineage>
</organism>
<keyword evidence="1" id="KW-1133">Transmembrane helix</keyword>
<name>A0A811ULP6_CERCA</name>
<evidence type="ECO:0000256" key="2">
    <source>
        <dbReference type="SAM" id="SignalP"/>
    </source>
</evidence>
<evidence type="ECO:0000313" key="3">
    <source>
        <dbReference type="EMBL" id="CAD6998023.1"/>
    </source>
</evidence>
<keyword evidence="4" id="KW-1185">Reference proteome</keyword>
<proteinExistence type="predicted"/>
<feature type="chain" id="PRO_5032305882" evidence="2">
    <location>
        <begin position="19"/>
        <end position="266"/>
    </location>
</feature>
<dbReference type="AlphaFoldDB" id="A0A811ULP6"/>
<dbReference type="EMBL" id="CAJHJT010000012">
    <property type="protein sequence ID" value="CAD6998023.1"/>
    <property type="molecule type" value="Genomic_DNA"/>
</dbReference>
<keyword evidence="1" id="KW-0812">Transmembrane</keyword>
<protein>
    <submittedName>
        <fullName evidence="3">(Mediterranean fruit fly) hypothetical protein</fullName>
    </submittedName>
</protein>
<evidence type="ECO:0000256" key="1">
    <source>
        <dbReference type="SAM" id="Phobius"/>
    </source>
</evidence>
<evidence type="ECO:0000313" key="4">
    <source>
        <dbReference type="Proteomes" id="UP000606786"/>
    </source>
</evidence>